<evidence type="ECO:0000313" key="9">
    <source>
        <dbReference type="EMBL" id="AOM66756.1"/>
    </source>
</evidence>
<dbReference type="PANTHER" id="PTHR42960">
    <property type="entry name" value="YCF46 PROTEIN"/>
    <property type="match status" value="1"/>
</dbReference>
<dbReference type="Gene3D" id="1.10.8.60">
    <property type="match status" value="1"/>
</dbReference>
<accession>A0A1C9CEE5</accession>
<reference evidence="9" key="1">
    <citation type="journal article" date="2016" name="BMC Biol.">
        <title>Parallel evolution of highly conserved plastid genome architecture in red seaweeds and seed plants.</title>
        <authorList>
            <person name="Lee J."/>
            <person name="Cho C.H."/>
            <person name="Park S.I."/>
            <person name="Choi J.W."/>
            <person name="Song H.S."/>
            <person name="West J.A."/>
            <person name="Bhattacharya D."/>
            <person name="Yoon H.S."/>
        </authorList>
    </citation>
    <scope>NUCLEOTIDE SEQUENCE</scope>
</reference>
<evidence type="ECO:0000256" key="7">
    <source>
        <dbReference type="ARBA" id="ARBA00040480"/>
    </source>
</evidence>
<evidence type="ECO:0000256" key="4">
    <source>
        <dbReference type="ARBA" id="ARBA00022741"/>
    </source>
</evidence>
<sequence>MTTNFTKEIEILLKSHQSIIYVTTQEEARFEYTFNQLLNSFYLSHTLIYWDFITGFKGNPNDNGKASRNPLRALEFIEDLSLDGPSFFILKDFNVFLNDNSINRKLRNSYKDLSYTGKTIIILASEFNIPPILSEIITSVLFPLPNVSEIRQEVERLSNVFNKPVNSLLLDQLSSLCQGLSFECIRKILFKCFSSSDDLVFNAYDFVLYEKRQIIRQTQILEFCEQEVSMNDVGGLNNLKSWLSVRSRSFSDEALLYGLPSPKGLLLVGIQGTGKSLVAKAISSEWKLPLLRLDVGNLFAGIVGESEAKVRKMIQIADSLSPCVLWIDEIDKAFRGLQSGSDGGTSSRVFGTFITWLSEKNTRVFVVSTANDIYSLPPELLRKGRFDETFFLSLPSVNERKSIFTVHLKKLRPNTWNCYDIRKLSDLSADFSGAEIEQSIVEAMYKAFSEKREFMTSDIVEAIKEIVPLAHTHADALHSIQNWASTGKIRPASTV</sequence>
<evidence type="ECO:0000256" key="2">
    <source>
        <dbReference type="ARBA" id="ARBA00022528"/>
    </source>
</evidence>
<evidence type="ECO:0000256" key="6">
    <source>
        <dbReference type="ARBA" id="ARBA00038088"/>
    </source>
</evidence>
<evidence type="ECO:0000256" key="1">
    <source>
        <dbReference type="ARBA" id="ARBA00004229"/>
    </source>
</evidence>
<comment type="similarity">
    <text evidence="6">Belongs to the AAA ATPase family. Highly divergent.</text>
</comment>
<dbReference type="InterPro" id="IPR003593">
    <property type="entry name" value="AAA+_ATPase"/>
</dbReference>
<dbReference type="RefSeq" id="YP_009297413.1">
    <property type="nucleotide sequence ID" value="NC_031176.2"/>
</dbReference>
<proteinExistence type="inferred from homology"/>
<reference evidence="9" key="2">
    <citation type="submission" date="2017-07" db="EMBL/GenBank/DDBJ databases">
        <authorList>
            <person name="Sun Z.S."/>
            <person name="Albrecht U."/>
            <person name="Echele G."/>
            <person name="Lee C.C."/>
        </authorList>
    </citation>
    <scope>NUCLEOTIDE SEQUENCE</scope>
</reference>
<dbReference type="InterPro" id="IPR003959">
    <property type="entry name" value="ATPase_AAA_core"/>
</dbReference>
<dbReference type="SMART" id="SM00382">
    <property type="entry name" value="AAA"/>
    <property type="match status" value="1"/>
</dbReference>
<keyword evidence="2" id="KW-0150">Chloroplast</keyword>
<evidence type="ECO:0000256" key="5">
    <source>
        <dbReference type="ARBA" id="ARBA00022840"/>
    </source>
</evidence>
<dbReference type="Pfam" id="PF00004">
    <property type="entry name" value="AAA"/>
    <property type="match status" value="1"/>
</dbReference>
<keyword evidence="5" id="KW-0067">ATP-binding</keyword>
<evidence type="ECO:0000259" key="8">
    <source>
        <dbReference type="SMART" id="SM00382"/>
    </source>
</evidence>
<dbReference type="GO" id="GO:0005524">
    <property type="term" value="F:ATP binding"/>
    <property type="evidence" value="ECO:0007669"/>
    <property type="project" value="UniProtKB-KW"/>
</dbReference>
<dbReference type="CDD" id="cd19507">
    <property type="entry name" value="RecA-like_Ycf46-like"/>
    <property type="match status" value="1"/>
</dbReference>
<dbReference type="GO" id="GO:0009507">
    <property type="term" value="C:chloroplast"/>
    <property type="evidence" value="ECO:0007669"/>
    <property type="project" value="UniProtKB-SubCell"/>
</dbReference>
<dbReference type="EMBL" id="KX284721">
    <property type="protein sequence ID" value="AOM66756.1"/>
    <property type="molecule type" value="Genomic_DNA"/>
</dbReference>
<gene>
    <name evidence="9" type="primary">ycf46</name>
    <name evidence="9" type="ORF">Eryt_089</name>
</gene>
<dbReference type="InterPro" id="IPR052381">
    <property type="entry name" value="AAA_domain_protein"/>
</dbReference>
<dbReference type="SUPFAM" id="SSF52540">
    <property type="entry name" value="P-loop containing nucleoside triphosphate hydrolases"/>
    <property type="match status" value="1"/>
</dbReference>
<geneLocation type="plastid" evidence="9"/>
<keyword evidence="3 9" id="KW-0934">Plastid</keyword>
<evidence type="ECO:0000256" key="3">
    <source>
        <dbReference type="ARBA" id="ARBA00022640"/>
    </source>
</evidence>
<dbReference type="InterPro" id="IPR027417">
    <property type="entry name" value="P-loop_NTPase"/>
</dbReference>
<dbReference type="GeneID" id="29073930"/>
<protein>
    <recommendedName>
        <fullName evidence="7">Uncharacterized AAA domain-containing protein ycf46</fullName>
    </recommendedName>
</protein>
<dbReference type="AlphaFoldDB" id="A0A1C9CEE5"/>
<name>A0A1C9CEE5_9RHOD</name>
<feature type="domain" description="AAA+ ATPase" evidence="8">
    <location>
        <begin position="261"/>
        <end position="396"/>
    </location>
</feature>
<comment type="subcellular location">
    <subcellularLocation>
        <location evidence="1">Plastid</location>
        <location evidence="1">Chloroplast</location>
    </subcellularLocation>
</comment>
<dbReference type="PANTHER" id="PTHR42960:SF1">
    <property type="entry name" value="YCF46 PROTEIN"/>
    <property type="match status" value="1"/>
</dbReference>
<organism evidence="9">
    <name type="scientific">Erythrotrichia carnea</name>
    <dbReference type="NCBI Taxonomy" id="35151"/>
    <lineage>
        <taxon>Eukaryota</taxon>
        <taxon>Rhodophyta</taxon>
        <taxon>Compsopogonophyceae</taxon>
        <taxon>Erythropeltidales</taxon>
        <taxon>Erythrotrichiaceae</taxon>
        <taxon>Erythrotrichia</taxon>
    </lineage>
</organism>
<dbReference type="Gene3D" id="3.40.50.300">
    <property type="entry name" value="P-loop containing nucleotide triphosphate hydrolases"/>
    <property type="match status" value="1"/>
</dbReference>
<dbReference type="GO" id="GO:0016887">
    <property type="term" value="F:ATP hydrolysis activity"/>
    <property type="evidence" value="ECO:0007669"/>
    <property type="project" value="InterPro"/>
</dbReference>
<keyword evidence="4" id="KW-0547">Nucleotide-binding</keyword>